<keyword evidence="2" id="KW-1185">Reference proteome</keyword>
<sequence length="190" mass="21673">MTGDRYLFSDLSKFNSAVSSDDFDIKQTRPLWNAVLKNESDHIIWSQAEITVTESTPPLRPTSSILRIPWLRSTGSFANSTERRKYVDDVLKEELGYMHVGIPGFFEAFFGEVTDLQPAAYAVFERCKTGDNPLYQEESGWQGWPEGSKERDVLAWFAEVTGQFSDLAAEHQPALARFHGRPQVRYRLFG</sequence>
<dbReference type="Proteomes" id="UP000293547">
    <property type="component" value="Unassembled WGS sequence"/>
</dbReference>
<name>A0ACB6FH81_9PLEO</name>
<accession>A0ACB6FH81</accession>
<comment type="caution">
    <text evidence="1">The sequence shown here is derived from an EMBL/GenBank/DDBJ whole genome shotgun (WGS) entry which is preliminary data.</text>
</comment>
<gene>
    <name evidence="1" type="ORF">AG0111_0g8661</name>
</gene>
<dbReference type="EMBL" id="PDWZ02000008">
    <property type="protein sequence ID" value="KAB2103779.1"/>
    <property type="molecule type" value="Genomic_DNA"/>
</dbReference>
<evidence type="ECO:0000313" key="2">
    <source>
        <dbReference type="Proteomes" id="UP000293547"/>
    </source>
</evidence>
<proteinExistence type="predicted"/>
<protein>
    <submittedName>
        <fullName evidence="1">Uncharacterized protein</fullName>
    </submittedName>
</protein>
<organism evidence="1 2">
    <name type="scientific">Alternaria gaisen</name>
    <dbReference type="NCBI Taxonomy" id="167740"/>
    <lineage>
        <taxon>Eukaryota</taxon>
        <taxon>Fungi</taxon>
        <taxon>Dikarya</taxon>
        <taxon>Ascomycota</taxon>
        <taxon>Pezizomycotina</taxon>
        <taxon>Dothideomycetes</taxon>
        <taxon>Pleosporomycetidae</taxon>
        <taxon>Pleosporales</taxon>
        <taxon>Pleosporineae</taxon>
        <taxon>Pleosporaceae</taxon>
        <taxon>Alternaria</taxon>
        <taxon>Alternaria sect. Alternaria</taxon>
    </lineage>
</organism>
<reference evidence="1 2" key="1">
    <citation type="journal article" date="2019" name="bioRxiv">
        <title>Genomics, evolutionary history and diagnostics of the Alternaria alternata species group including apple and Asian pear pathotypes.</title>
        <authorList>
            <person name="Armitage A.D."/>
            <person name="Cockerton H.M."/>
            <person name="Sreenivasaprasad S."/>
            <person name="Woodhall J.W."/>
            <person name="Lane C.R."/>
            <person name="Harrison R.J."/>
            <person name="Clarkson J.P."/>
        </authorList>
    </citation>
    <scope>NUCLEOTIDE SEQUENCE [LARGE SCALE GENOMIC DNA]</scope>
    <source>
        <strain evidence="1 2">FERA 650</strain>
    </source>
</reference>
<evidence type="ECO:0000313" key="1">
    <source>
        <dbReference type="EMBL" id="KAB2103779.1"/>
    </source>
</evidence>